<organism evidence="1 2">
    <name type="scientific">Brachionus plicatilis</name>
    <name type="common">Marine rotifer</name>
    <name type="synonym">Brachionus muelleri</name>
    <dbReference type="NCBI Taxonomy" id="10195"/>
    <lineage>
        <taxon>Eukaryota</taxon>
        <taxon>Metazoa</taxon>
        <taxon>Spiralia</taxon>
        <taxon>Gnathifera</taxon>
        <taxon>Rotifera</taxon>
        <taxon>Eurotatoria</taxon>
        <taxon>Monogononta</taxon>
        <taxon>Pseudotrocha</taxon>
        <taxon>Ploima</taxon>
        <taxon>Brachionidae</taxon>
        <taxon>Brachionus</taxon>
    </lineage>
</organism>
<evidence type="ECO:0000313" key="2">
    <source>
        <dbReference type="Proteomes" id="UP000276133"/>
    </source>
</evidence>
<name>A0A3M7QTS1_BRAPC</name>
<protein>
    <submittedName>
        <fullName evidence="1">Uncharacterized protein</fullName>
    </submittedName>
</protein>
<dbReference type="Proteomes" id="UP000276133">
    <property type="component" value="Unassembled WGS sequence"/>
</dbReference>
<proteinExistence type="predicted"/>
<accession>A0A3M7QTS1</accession>
<sequence length="103" mass="12238">MTTLKVRTPLAIYKLQKINLTKYCLKTNALDLNCSTFFYFYHQFFGNVKRLANLSRLQLERSKSLPRNDFDIKLILSPISKIVFKSLKQNEFEIGTKYNFYNQ</sequence>
<dbReference type="AlphaFoldDB" id="A0A3M7QTS1"/>
<gene>
    <name evidence="1" type="ORF">BpHYR1_005682</name>
</gene>
<comment type="caution">
    <text evidence="1">The sequence shown here is derived from an EMBL/GenBank/DDBJ whole genome shotgun (WGS) entry which is preliminary data.</text>
</comment>
<keyword evidence="2" id="KW-1185">Reference proteome</keyword>
<reference evidence="1 2" key="1">
    <citation type="journal article" date="2018" name="Sci. Rep.">
        <title>Genomic signatures of local adaptation to the degree of environmental predictability in rotifers.</title>
        <authorList>
            <person name="Franch-Gras L."/>
            <person name="Hahn C."/>
            <person name="Garcia-Roger E.M."/>
            <person name="Carmona M.J."/>
            <person name="Serra M."/>
            <person name="Gomez A."/>
        </authorList>
    </citation>
    <scope>NUCLEOTIDE SEQUENCE [LARGE SCALE GENOMIC DNA]</scope>
    <source>
        <strain evidence="1">HYR1</strain>
    </source>
</reference>
<dbReference type="EMBL" id="REGN01005155">
    <property type="protein sequence ID" value="RNA14599.1"/>
    <property type="molecule type" value="Genomic_DNA"/>
</dbReference>
<evidence type="ECO:0000313" key="1">
    <source>
        <dbReference type="EMBL" id="RNA14599.1"/>
    </source>
</evidence>